<evidence type="ECO:0000313" key="2">
    <source>
        <dbReference type="Proteomes" id="UP001597548"/>
    </source>
</evidence>
<proteinExistence type="predicted"/>
<dbReference type="EC" id="2.1.1.-" evidence="1"/>
<keyword evidence="1" id="KW-0808">Transferase</keyword>
<organism evidence="1 2">
    <name type="scientific">Psychroserpens luteus</name>
    <dbReference type="NCBI Taxonomy" id="1434066"/>
    <lineage>
        <taxon>Bacteria</taxon>
        <taxon>Pseudomonadati</taxon>
        <taxon>Bacteroidota</taxon>
        <taxon>Flavobacteriia</taxon>
        <taxon>Flavobacteriales</taxon>
        <taxon>Flavobacteriaceae</taxon>
        <taxon>Psychroserpens</taxon>
    </lineage>
</organism>
<dbReference type="PANTHER" id="PTHR43861">
    <property type="entry name" value="TRANS-ACONITATE 2-METHYLTRANSFERASE-RELATED"/>
    <property type="match status" value="1"/>
</dbReference>
<dbReference type="Proteomes" id="UP001597548">
    <property type="component" value="Unassembled WGS sequence"/>
</dbReference>
<comment type="caution">
    <text evidence="1">The sequence shown here is derived from an EMBL/GenBank/DDBJ whole genome shotgun (WGS) entry which is preliminary data.</text>
</comment>
<keyword evidence="2" id="KW-1185">Reference proteome</keyword>
<accession>A0ABW5ZVJ0</accession>
<dbReference type="GO" id="GO:0032259">
    <property type="term" value="P:methylation"/>
    <property type="evidence" value="ECO:0007669"/>
    <property type="project" value="UniProtKB-KW"/>
</dbReference>
<dbReference type="GO" id="GO:0008168">
    <property type="term" value="F:methyltransferase activity"/>
    <property type="evidence" value="ECO:0007669"/>
    <property type="project" value="UniProtKB-KW"/>
</dbReference>
<dbReference type="CDD" id="cd02440">
    <property type="entry name" value="AdoMet_MTases"/>
    <property type="match status" value="1"/>
</dbReference>
<dbReference type="RefSeq" id="WP_194506711.1">
    <property type="nucleotide sequence ID" value="NZ_JADILU010000001.1"/>
</dbReference>
<name>A0ABW5ZVJ0_9FLAO</name>
<dbReference type="InterPro" id="IPR029063">
    <property type="entry name" value="SAM-dependent_MTases_sf"/>
</dbReference>
<keyword evidence="1" id="KW-0489">Methyltransferase</keyword>
<evidence type="ECO:0000313" key="1">
    <source>
        <dbReference type="EMBL" id="MFD2917054.1"/>
    </source>
</evidence>
<sequence length="285" mass="33021">MNSTENKAYLSVKDHSVSGEEFELIYNKEFDFLETYPQPSEEKLGDYYESEDYISHTDAQRNLFEKVYHFIKGIALKRKLKLINSFNSEEKKLLDVGCGTGDFLKVAKDNNWTVSGIEPNENARAIANKKTSDSVYDIDHLLKFETKSFDVITLWHVLEHLPNLESQIAVFESLLKPNGRLVIAVPNYKSYDANYYKNFWAAFDVPRHLWHFSQTSISRLVAIKNMEVVKTAPMIFDAYYVSLLSEKYKNGSMNPFKAFWIGWKSNSKAKRSSEHSSMIYIIKKS</sequence>
<dbReference type="SUPFAM" id="SSF53335">
    <property type="entry name" value="S-adenosyl-L-methionine-dependent methyltransferases"/>
    <property type="match status" value="1"/>
</dbReference>
<gene>
    <name evidence="1" type="ORF">ACFS29_15475</name>
</gene>
<reference evidence="2" key="1">
    <citation type="journal article" date="2019" name="Int. J. Syst. Evol. Microbiol.">
        <title>The Global Catalogue of Microorganisms (GCM) 10K type strain sequencing project: providing services to taxonomists for standard genome sequencing and annotation.</title>
        <authorList>
            <consortium name="The Broad Institute Genomics Platform"/>
            <consortium name="The Broad Institute Genome Sequencing Center for Infectious Disease"/>
            <person name="Wu L."/>
            <person name="Ma J."/>
        </authorList>
    </citation>
    <scope>NUCLEOTIDE SEQUENCE [LARGE SCALE GENOMIC DNA]</scope>
    <source>
        <strain evidence="2">KCTC 32514</strain>
    </source>
</reference>
<dbReference type="Gene3D" id="3.40.50.150">
    <property type="entry name" value="Vaccinia Virus protein VP39"/>
    <property type="match status" value="1"/>
</dbReference>
<protein>
    <submittedName>
        <fullName evidence="1">Class I SAM-dependent methyltransferase</fullName>
        <ecNumber evidence="1">2.1.1.-</ecNumber>
    </submittedName>
</protein>
<dbReference type="EMBL" id="JBHUOS010000010">
    <property type="protein sequence ID" value="MFD2917054.1"/>
    <property type="molecule type" value="Genomic_DNA"/>
</dbReference>
<dbReference type="Pfam" id="PF13489">
    <property type="entry name" value="Methyltransf_23"/>
    <property type="match status" value="1"/>
</dbReference>